<feature type="transmembrane region" description="Helical" evidence="6">
    <location>
        <begin position="195"/>
        <end position="215"/>
    </location>
</feature>
<proteinExistence type="inferred from homology"/>
<feature type="transmembrane region" description="Helical" evidence="6">
    <location>
        <begin position="111"/>
        <end position="129"/>
    </location>
</feature>
<evidence type="ECO:0000313" key="8">
    <source>
        <dbReference type="Proteomes" id="UP001635817"/>
    </source>
</evidence>
<evidence type="ECO:0000313" key="7">
    <source>
        <dbReference type="EMBL" id="MFN6549604.1"/>
    </source>
</evidence>
<feature type="transmembrane region" description="Helical" evidence="6">
    <location>
        <begin position="16"/>
        <end position="40"/>
    </location>
</feature>
<comment type="subcellular location">
    <subcellularLocation>
        <location evidence="6">Cell membrane</location>
        <topology evidence="6">Multi-pass membrane protein</topology>
    </subcellularLocation>
    <subcellularLocation>
        <location evidence="1">Membrane</location>
        <topology evidence="1">Multi-pass membrane protein</topology>
    </subcellularLocation>
</comment>
<dbReference type="PANTHER" id="PTHR43701">
    <property type="entry name" value="MEMBRANE TRANSPORTER PROTEIN MJ0441-RELATED"/>
    <property type="match status" value="1"/>
</dbReference>
<keyword evidence="4 6" id="KW-1133">Transmembrane helix</keyword>
<evidence type="ECO:0000256" key="2">
    <source>
        <dbReference type="ARBA" id="ARBA00009142"/>
    </source>
</evidence>
<keyword evidence="5 6" id="KW-0472">Membrane</keyword>
<evidence type="ECO:0000256" key="4">
    <source>
        <dbReference type="ARBA" id="ARBA00022989"/>
    </source>
</evidence>
<evidence type="ECO:0000256" key="5">
    <source>
        <dbReference type="ARBA" id="ARBA00023136"/>
    </source>
</evidence>
<dbReference type="RefSeq" id="WP_409548545.1">
    <property type="nucleotide sequence ID" value="NZ_JBKBDE010000001.1"/>
</dbReference>
<dbReference type="InterPro" id="IPR051598">
    <property type="entry name" value="TSUP/Inactive_protease-like"/>
</dbReference>
<feature type="transmembrane region" description="Helical" evidence="6">
    <location>
        <begin position="235"/>
        <end position="264"/>
    </location>
</feature>
<name>A0ABW9LPX3_9MYCO</name>
<keyword evidence="6" id="KW-1003">Cell membrane</keyword>
<sequence length="292" mass="29425">MGASTAPRQRYRENPVIAAAIGFVGGVIGGLFGGGSGVFYVPALEKFTPLSRPSLHGTAGAANIAVTGVGAVTFALVGGSVDLRAGAGLVIGATLGAFFGAKLILVVPQKLLRWLFVGILLATSFKLFLDVIGKDPLEGSAILPEALIANLAFTIPVAIVLGLLIGAWAAGMGLGGGLLAVPVLMLLFGTDLPTAVGTSLMMFFPNAVVGTIVHARQGTADLGLGVLLNCGALPGAVLGALAALTLSGHALSAFFAGFALAVALRELYRMRRSSGETAAGKRDESIAPHVLD</sequence>
<comment type="similarity">
    <text evidence="2 6">Belongs to the 4-toluene sulfonate uptake permease (TSUP) (TC 2.A.102) family.</text>
</comment>
<organism evidence="7 8">
    <name type="scientific">Mycolicibacterium septicum</name>
    <dbReference type="NCBI Taxonomy" id="98668"/>
    <lineage>
        <taxon>Bacteria</taxon>
        <taxon>Bacillati</taxon>
        <taxon>Actinomycetota</taxon>
        <taxon>Actinomycetes</taxon>
        <taxon>Mycobacteriales</taxon>
        <taxon>Mycobacteriaceae</taxon>
        <taxon>Mycolicibacterium</taxon>
    </lineage>
</organism>
<evidence type="ECO:0000256" key="1">
    <source>
        <dbReference type="ARBA" id="ARBA00004141"/>
    </source>
</evidence>
<evidence type="ECO:0000256" key="3">
    <source>
        <dbReference type="ARBA" id="ARBA00022692"/>
    </source>
</evidence>
<protein>
    <recommendedName>
        <fullName evidence="6">Probable membrane transporter protein</fullName>
    </recommendedName>
</protein>
<feature type="transmembrane region" description="Helical" evidence="6">
    <location>
        <begin position="85"/>
        <end position="105"/>
    </location>
</feature>
<feature type="transmembrane region" description="Helical" evidence="6">
    <location>
        <begin position="60"/>
        <end position="78"/>
    </location>
</feature>
<feature type="transmembrane region" description="Helical" evidence="6">
    <location>
        <begin position="141"/>
        <end position="161"/>
    </location>
</feature>
<comment type="caution">
    <text evidence="7">The sequence shown here is derived from an EMBL/GenBank/DDBJ whole genome shotgun (WGS) entry which is preliminary data.</text>
</comment>
<keyword evidence="3 6" id="KW-0812">Transmembrane</keyword>
<dbReference type="PANTHER" id="PTHR43701:SF2">
    <property type="entry name" value="MEMBRANE TRANSPORTER PROTEIN YJNA-RELATED"/>
    <property type="match status" value="1"/>
</dbReference>
<gene>
    <name evidence="7" type="ORF">ACK4CP_04330</name>
</gene>
<dbReference type="EMBL" id="JBKBDE010000001">
    <property type="protein sequence ID" value="MFN6549604.1"/>
    <property type="molecule type" value="Genomic_DNA"/>
</dbReference>
<dbReference type="Proteomes" id="UP001635817">
    <property type="component" value="Unassembled WGS sequence"/>
</dbReference>
<reference evidence="7 8" key="1">
    <citation type="submission" date="2024-12" db="EMBL/GenBank/DDBJ databases">
        <title>The coexistence of Mycolicibacterium septicum and Mycolicibacterium nivoides in clinical samples.</title>
        <authorList>
            <person name="Wang C."/>
            <person name="Feng Y."/>
            <person name="Zong Z."/>
        </authorList>
    </citation>
    <scope>NUCLEOTIDE SEQUENCE [LARGE SCALE GENOMIC DNA]</scope>
    <source>
        <strain evidence="7 8">120310</strain>
    </source>
</reference>
<evidence type="ECO:0000256" key="6">
    <source>
        <dbReference type="RuleBase" id="RU363041"/>
    </source>
</evidence>
<dbReference type="InterPro" id="IPR002781">
    <property type="entry name" value="TM_pro_TauE-like"/>
</dbReference>
<keyword evidence="8" id="KW-1185">Reference proteome</keyword>
<dbReference type="Pfam" id="PF01925">
    <property type="entry name" value="TauE"/>
    <property type="match status" value="2"/>
</dbReference>
<accession>A0ABW9LPX3</accession>